<evidence type="ECO:0000256" key="4">
    <source>
        <dbReference type="PROSITE-ProRule" id="PRU00236"/>
    </source>
</evidence>
<dbReference type="InterPro" id="IPR029035">
    <property type="entry name" value="DHS-like_NAD/FAD-binding_dom"/>
</dbReference>
<keyword evidence="3" id="KW-0520">NAD</keyword>
<dbReference type="Pfam" id="PF02146">
    <property type="entry name" value="SIR2"/>
    <property type="match status" value="1"/>
</dbReference>
<dbReference type="OrthoDB" id="2919105at2759"/>
<dbReference type="CDD" id="cd01407">
    <property type="entry name" value="SIR2-fam"/>
    <property type="match status" value="1"/>
</dbReference>
<dbReference type="PANTHER" id="PTHR11085:SF8">
    <property type="entry name" value="NAD-DEPENDENT HISTONE DEACETYLASE HST3"/>
    <property type="match status" value="1"/>
</dbReference>
<dbReference type="InterPro" id="IPR003000">
    <property type="entry name" value="Sirtuin"/>
</dbReference>
<dbReference type="PANTHER" id="PTHR11085">
    <property type="entry name" value="NAD-DEPENDENT PROTEIN DEACYLASE SIRTUIN-5, MITOCHONDRIAL-RELATED"/>
    <property type="match status" value="1"/>
</dbReference>
<dbReference type="Gene3D" id="3.40.50.1220">
    <property type="entry name" value="TPP-binding domain"/>
    <property type="match status" value="1"/>
</dbReference>
<dbReference type="PROSITE" id="PS50305">
    <property type="entry name" value="SIRTUIN"/>
    <property type="match status" value="1"/>
</dbReference>
<dbReference type="GO" id="GO:0017136">
    <property type="term" value="F:histone deacetylase activity, NAD-dependent"/>
    <property type="evidence" value="ECO:0007669"/>
    <property type="project" value="TreeGrafter"/>
</dbReference>
<dbReference type="InterPro" id="IPR026591">
    <property type="entry name" value="Sirtuin_cat_small_dom_sf"/>
</dbReference>
<keyword evidence="4" id="KW-0862">Zinc</keyword>
<feature type="binding site" evidence="4">
    <location>
        <position position="175"/>
    </location>
    <ligand>
        <name>Zn(2+)</name>
        <dbReference type="ChEBI" id="CHEBI:29105"/>
    </ligand>
</feature>
<evidence type="ECO:0000313" key="8">
    <source>
        <dbReference type="Proteomes" id="UP000077051"/>
    </source>
</evidence>
<feature type="binding site" evidence="4">
    <location>
        <position position="178"/>
    </location>
    <ligand>
        <name>Zn(2+)</name>
        <dbReference type="ChEBI" id="CHEBI:29105"/>
    </ligand>
</feature>
<feature type="binding site" evidence="4">
    <location>
        <position position="150"/>
    </location>
    <ligand>
        <name>Zn(2+)</name>
        <dbReference type="ChEBI" id="CHEBI:29105"/>
    </ligand>
</feature>
<dbReference type="STRING" id="747725.A0A168IS24"/>
<dbReference type="GO" id="GO:0046872">
    <property type="term" value="F:metal ion binding"/>
    <property type="evidence" value="ECO:0007669"/>
    <property type="project" value="UniProtKB-KW"/>
</dbReference>
<name>A0A168IS24_MUCCL</name>
<dbReference type="Gene3D" id="3.30.1600.10">
    <property type="entry name" value="SIR2/SIRT2 'Small Domain"/>
    <property type="match status" value="1"/>
</dbReference>
<keyword evidence="8" id="KW-1185">Reference proteome</keyword>
<organism evidence="7 8">
    <name type="scientific">Mucor lusitanicus CBS 277.49</name>
    <dbReference type="NCBI Taxonomy" id="747725"/>
    <lineage>
        <taxon>Eukaryota</taxon>
        <taxon>Fungi</taxon>
        <taxon>Fungi incertae sedis</taxon>
        <taxon>Mucoromycota</taxon>
        <taxon>Mucoromycotina</taxon>
        <taxon>Mucoromycetes</taxon>
        <taxon>Mucorales</taxon>
        <taxon>Mucorineae</taxon>
        <taxon>Mucoraceae</taxon>
        <taxon>Mucor</taxon>
    </lineage>
</organism>
<evidence type="ECO:0000256" key="2">
    <source>
        <dbReference type="ARBA" id="ARBA00022679"/>
    </source>
</evidence>
<reference evidence="7 8" key="1">
    <citation type="submission" date="2015-06" db="EMBL/GenBank/DDBJ databases">
        <title>Expansion of signal transduction pathways in fungi by whole-genome duplication.</title>
        <authorList>
            <consortium name="DOE Joint Genome Institute"/>
            <person name="Corrochano L.M."/>
            <person name="Kuo A."/>
            <person name="Marcet-Houben M."/>
            <person name="Polaino S."/>
            <person name="Salamov A."/>
            <person name="Villalobos J.M."/>
            <person name="Alvarez M.I."/>
            <person name="Avalos J."/>
            <person name="Benito E.P."/>
            <person name="Benoit I."/>
            <person name="Burger G."/>
            <person name="Camino L.P."/>
            <person name="Canovas D."/>
            <person name="Cerda-Olmedo E."/>
            <person name="Cheng J.-F."/>
            <person name="Dominguez A."/>
            <person name="Elias M."/>
            <person name="Eslava A.P."/>
            <person name="Glaser F."/>
            <person name="Grimwood J."/>
            <person name="Gutierrez G."/>
            <person name="Heitman J."/>
            <person name="Henrissat B."/>
            <person name="Iturriaga E.A."/>
            <person name="Lang B.F."/>
            <person name="Lavin J.L."/>
            <person name="Lee S."/>
            <person name="Li W."/>
            <person name="Lindquist E."/>
            <person name="Lopez-Garcia S."/>
            <person name="Luque E.M."/>
            <person name="Marcos A.T."/>
            <person name="Martin J."/>
            <person name="Mccluskey K."/>
            <person name="Medina H.R."/>
            <person name="Miralles-Duran A."/>
            <person name="Miyazaki A."/>
            <person name="Munoz-Torres E."/>
            <person name="Oguiza J.A."/>
            <person name="Ohm R."/>
            <person name="Olmedo M."/>
            <person name="Orejas M."/>
            <person name="Ortiz-Castellanos L."/>
            <person name="Pisabarro A.G."/>
            <person name="Rodriguez-Romero J."/>
            <person name="Ruiz-Herrera J."/>
            <person name="Ruiz-Vazquez R."/>
            <person name="Sanz C."/>
            <person name="Schackwitz W."/>
            <person name="Schmutz J."/>
            <person name="Shahriari M."/>
            <person name="Shelest E."/>
            <person name="Silva-Franco F."/>
            <person name="Soanes D."/>
            <person name="Syed K."/>
            <person name="Tagua V.G."/>
            <person name="Talbot N.J."/>
            <person name="Thon M."/>
            <person name="De Vries R.P."/>
            <person name="Wiebenga A."/>
            <person name="Yadav J.S."/>
            <person name="Braun E.L."/>
            <person name="Baker S."/>
            <person name="Garre V."/>
            <person name="Horwitz B."/>
            <person name="Torres-Martinez S."/>
            <person name="Idnurm A."/>
            <person name="Herrera-Estrella A."/>
            <person name="Gabaldon T."/>
            <person name="Grigoriev I.V."/>
        </authorList>
    </citation>
    <scope>NUCLEOTIDE SEQUENCE [LARGE SCALE GENOMIC DNA]</scope>
    <source>
        <strain evidence="7 8">CBS 277.49</strain>
    </source>
</reference>
<dbReference type="EMBL" id="AMYB01000007">
    <property type="protein sequence ID" value="OAD00286.1"/>
    <property type="molecule type" value="Genomic_DNA"/>
</dbReference>
<dbReference type="AlphaFoldDB" id="A0A168IS24"/>
<dbReference type="GO" id="GO:0005634">
    <property type="term" value="C:nucleus"/>
    <property type="evidence" value="ECO:0007669"/>
    <property type="project" value="TreeGrafter"/>
</dbReference>
<feature type="domain" description="Deacetylase sirtuin-type" evidence="6">
    <location>
        <begin position="11"/>
        <end position="307"/>
    </location>
</feature>
<feature type="binding site" evidence="4">
    <location>
        <position position="153"/>
    </location>
    <ligand>
        <name>Zn(2+)</name>
        <dbReference type="ChEBI" id="CHEBI:29105"/>
    </ligand>
</feature>
<keyword evidence="4" id="KW-0479">Metal-binding</keyword>
<evidence type="ECO:0000256" key="1">
    <source>
        <dbReference type="ARBA" id="ARBA00006924"/>
    </source>
</evidence>
<dbReference type="InterPro" id="IPR026590">
    <property type="entry name" value="Ssirtuin_cat_dom"/>
</dbReference>
<gene>
    <name evidence="7" type="ORF">MUCCIDRAFT_146977</name>
</gene>
<comment type="similarity">
    <text evidence="1">Belongs to the sirtuin family. Class I subfamily.</text>
</comment>
<keyword evidence="2" id="KW-0808">Transferase</keyword>
<evidence type="ECO:0000256" key="3">
    <source>
        <dbReference type="ARBA" id="ARBA00023027"/>
    </source>
</evidence>
<proteinExistence type="inferred from homology"/>
<accession>A0A168IS24</accession>
<comment type="caution">
    <text evidence="7">The sequence shown here is derived from an EMBL/GenBank/DDBJ whole genome shotgun (WGS) entry which is preliminary data.</text>
</comment>
<evidence type="ECO:0000259" key="6">
    <source>
        <dbReference type="PROSITE" id="PS50305"/>
    </source>
</evidence>
<feature type="region of interest" description="Disordered" evidence="5">
    <location>
        <begin position="301"/>
        <end position="354"/>
    </location>
</feature>
<sequence>MKTKIIISEPTEVIDPLITELATRIDNSKRVLVITGAGISCSGGIPDFRSSDGLYDLVKKKHPKTMMKGQDLFDAMLFRDKRQTECFYTFMAELKSVISTAMPTATHSFIRSLQENGKLMRCYTQNIDCLEDPIDLSVVRLHGSMDRVKCTLCAASYDFTADYEDQFRNGNPPVCPQCETYDNERIRLGKRQLAMGTLRPNIVLYNEEHPEGETIGKLQTTDLRRKPDLMIVMGTSLKIPALKKFIKQAAKLIHHSSKNGRVIFINRTAPTKEWDKVFDYEVLGDTDDWVNMIQQKIQKAESNVKMEATESSEEDNTHIPTKRTASASQLPLTEVYRKQSPKRANTKSPAIKSA</sequence>
<dbReference type="Proteomes" id="UP000077051">
    <property type="component" value="Unassembled WGS sequence"/>
</dbReference>
<dbReference type="InterPro" id="IPR050134">
    <property type="entry name" value="NAD-dep_sirtuin_deacylases"/>
</dbReference>
<evidence type="ECO:0000256" key="5">
    <source>
        <dbReference type="SAM" id="MobiDB-lite"/>
    </source>
</evidence>
<feature type="active site" description="Proton acceptor" evidence="4">
    <location>
        <position position="142"/>
    </location>
</feature>
<protein>
    <recommendedName>
        <fullName evidence="6">Deacetylase sirtuin-type domain-containing protein</fullName>
    </recommendedName>
</protein>
<dbReference type="SUPFAM" id="SSF52467">
    <property type="entry name" value="DHS-like NAD/FAD-binding domain"/>
    <property type="match status" value="1"/>
</dbReference>
<dbReference type="VEuPathDB" id="FungiDB:MUCCIDRAFT_146977"/>
<dbReference type="GO" id="GO:0070403">
    <property type="term" value="F:NAD+ binding"/>
    <property type="evidence" value="ECO:0007669"/>
    <property type="project" value="InterPro"/>
</dbReference>
<evidence type="ECO:0000313" key="7">
    <source>
        <dbReference type="EMBL" id="OAD00286.1"/>
    </source>
</evidence>